<dbReference type="Proteomes" id="UP000176996">
    <property type="component" value="Unassembled WGS sequence"/>
</dbReference>
<comment type="subcellular location">
    <subcellularLocation>
        <location evidence="1">Membrane</location>
        <topology evidence="1">Multi-pass membrane protein</topology>
    </subcellularLocation>
</comment>
<feature type="transmembrane region" description="Helical" evidence="5">
    <location>
        <begin position="135"/>
        <end position="160"/>
    </location>
</feature>
<feature type="transmembrane region" description="Helical" evidence="5">
    <location>
        <begin position="108"/>
        <end position="126"/>
    </location>
</feature>
<dbReference type="InterPro" id="IPR007016">
    <property type="entry name" value="O-antigen_ligase-rel_domated"/>
</dbReference>
<evidence type="ECO:0000313" key="7">
    <source>
        <dbReference type="EMBL" id="OGG40316.1"/>
    </source>
</evidence>
<dbReference type="EMBL" id="MFKK01000028">
    <property type="protein sequence ID" value="OGG40316.1"/>
    <property type="molecule type" value="Genomic_DNA"/>
</dbReference>
<feature type="transmembrane region" description="Helical" evidence="5">
    <location>
        <begin position="259"/>
        <end position="278"/>
    </location>
</feature>
<dbReference type="PANTHER" id="PTHR37422:SF13">
    <property type="entry name" value="LIPOPOLYSACCHARIDE BIOSYNTHESIS PROTEIN PA4999-RELATED"/>
    <property type="match status" value="1"/>
</dbReference>
<organism evidence="7 8">
    <name type="scientific">Candidatus Jorgensenbacteria bacterium RIFCSPLOWO2_01_FULL_45_25b</name>
    <dbReference type="NCBI Taxonomy" id="1798471"/>
    <lineage>
        <taxon>Bacteria</taxon>
        <taxon>Candidatus Joergenseniibacteriota</taxon>
    </lineage>
</organism>
<name>A0A1F6BTQ0_9BACT</name>
<dbReference type="AlphaFoldDB" id="A0A1F6BTQ0"/>
<evidence type="ECO:0000256" key="4">
    <source>
        <dbReference type="ARBA" id="ARBA00023136"/>
    </source>
</evidence>
<evidence type="ECO:0000256" key="5">
    <source>
        <dbReference type="SAM" id="Phobius"/>
    </source>
</evidence>
<feature type="transmembrane region" description="Helical" evidence="5">
    <location>
        <begin position="180"/>
        <end position="199"/>
    </location>
</feature>
<evidence type="ECO:0000259" key="6">
    <source>
        <dbReference type="Pfam" id="PF04932"/>
    </source>
</evidence>
<evidence type="ECO:0000313" key="8">
    <source>
        <dbReference type="Proteomes" id="UP000176996"/>
    </source>
</evidence>
<dbReference type="Pfam" id="PF04932">
    <property type="entry name" value="Wzy_C"/>
    <property type="match status" value="1"/>
</dbReference>
<sequence>MPSFFSFSRFFLYLVPFASAIVTRTTLFPFIVGKYTWFRGSVAIALILFLFGLLFGEEAEEYEKKIIHAIRSPLGIAVGVFTIVFLLASIFGIKPNHSFWSNFERGEGGIQILHLYVFFILLTTLFKEPREWRKFFLCSAVSAMLMIFYGLGAGLGYNGFVGSRFGQEGGYRFEGAIGNPAYTAAYLIFAAFYALYLIVSKYSKKQIVTNLGAIVLLVMIGTYGVFFLLAATRGALLGLGAGLLVGLAYFGYSVKRWRRWVIGIGLTFVIALVFLISFRDTELVKKIPGSRIFDISFSAKTFQHRTIMWSVAWKSFLERPILGWGPESFGFLFQKNFNPAYFDPTQAFGSWFDRAHNVIFDYLAETGILGLLSYLSIFLVTFIHLLKKQNMVKRPGKTALMLGIPIAYLVQGLVLFDVLIIYINLYTFFAFTNYYREAEK</sequence>
<protein>
    <recommendedName>
        <fullName evidence="6">O-antigen ligase-related domain-containing protein</fullName>
    </recommendedName>
</protein>
<feature type="transmembrane region" description="Helical" evidence="5">
    <location>
        <begin position="74"/>
        <end position="93"/>
    </location>
</feature>
<feature type="transmembrane region" description="Helical" evidence="5">
    <location>
        <begin position="235"/>
        <end position="252"/>
    </location>
</feature>
<evidence type="ECO:0000256" key="2">
    <source>
        <dbReference type="ARBA" id="ARBA00022692"/>
    </source>
</evidence>
<dbReference type="STRING" id="1798471.A3A21_01170"/>
<keyword evidence="3 5" id="KW-1133">Transmembrane helix</keyword>
<feature type="transmembrane region" description="Helical" evidence="5">
    <location>
        <begin position="211"/>
        <end position="229"/>
    </location>
</feature>
<feature type="transmembrane region" description="Helical" evidence="5">
    <location>
        <begin position="398"/>
        <end position="423"/>
    </location>
</feature>
<dbReference type="PANTHER" id="PTHR37422">
    <property type="entry name" value="TEICHURONIC ACID BIOSYNTHESIS PROTEIN TUAE"/>
    <property type="match status" value="1"/>
</dbReference>
<evidence type="ECO:0000256" key="1">
    <source>
        <dbReference type="ARBA" id="ARBA00004141"/>
    </source>
</evidence>
<dbReference type="InterPro" id="IPR051533">
    <property type="entry name" value="WaaL-like"/>
</dbReference>
<comment type="caution">
    <text evidence="7">The sequence shown here is derived from an EMBL/GenBank/DDBJ whole genome shotgun (WGS) entry which is preliminary data.</text>
</comment>
<feature type="transmembrane region" description="Helical" evidence="5">
    <location>
        <begin position="367"/>
        <end position="386"/>
    </location>
</feature>
<reference evidence="7 8" key="1">
    <citation type="journal article" date="2016" name="Nat. Commun.">
        <title>Thousands of microbial genomes shed light on interconnected biogeochemical processes in an aquifer system.</title>
        <authorList>
            <person name="Anantharaman K."/>
            <person name="Brown C.T."/>
            <person name="Hug L.A."/>
            <person name="Sharon I."/>
            <person name="Castelle C.J."/>
            <person name="Probst A.J."/>
            <person name="Thomas B.C."/>
            <person name="Singh A."/>
            <person name="Wilkins M.J."/>
            <person name="Karaoz U."/>
            <person name="Brodie E.L."/>
            <person name="Williams K.H."/>
            <person name="Hubbard S.S."/>
            <person name="Banfield J.F."/>
        </authorList>
    </citation>
    <scope>NUCLEOTIDE SEQUENCE [LARGE SCALE GENOMIC DNA]</scope>
</reference>
<accession>A0A1F6BTQ0</accession>
<keyword evidence="2 5" id="KW-0812">Transmembrane</keyword>
<proteinExistence type="predicted"/>
<dbReference type="GO" id="GO:0016020">
    <property type="term" value="C:membrane"/>
    <property type="evidence" value="ECO:0007669"/>
    <property type="project" value="UniProtKB-SubCell"/>
</dbReference>
<evidence type="ECO:0000256" key="3">
    <source>
        <dbReference type="ARBA" id="ARBA00022989"/>
    </source>
</evidence>
<gene>
    <name evidence="7" type="ORF">A3A21_01170</name>
</gene>
<keyword evidence="4 5" id="KW-0472">Membrane</keyword>
<feature type="domain" description="O-antigen ligase-related" evidence="6">
    <location>
        <begin position="223"/>
        <end position="375"/>
    </location>
</feature>
<feature type="transmembrane region" description="Helical" evidence="5">
    <location>
        <begin position="36"/>
        <end position="54"/>
    </location>
</feature>